<name>A0AAE0PGD7_SORBR</name>
<comment type="caution">
    <text evidence="2">The sequence shown here is derived from an EMBL/GenBank/DDBJ whole genome shotgun (WGS) entry which is preliminary data.</text>
</comment>
<gene>
    <name evidence="2" type="ORF">B0T20DRAFT_478782</name>
</gene>
<protein>
    <submittedName>
        <fullName evidence="2">Uncharacterized protein</fullName>
    </submittedName>
</protein>
<keyword evidence="3" id="KW-1185">Reference proteome</keyword>
<evidence type="ECO:0000313" key="3">
    <source>
        <dbReference type="Proteomes" id="UP001281003"/>
    </source>
</evidence>
<feature type="region of interest" description="Disordered" evidence="1">
    <location>
        <begin position="1"/>
        <end position="22"/>
    </location>
</feature>
<feature type="compositionally biased region" description="Polar residues" evidence="1">
    <location>
        <begin position="184"/>
        <end position="194"/>
    </location>
</feature>
<feature type="compositionally biased region" description="Polar residues" evidence="1">
    <location>
        <begin position="147"/>
        <end position="174"/>
    </location>
</feature>
<evidence type="ECO:0000313" key="2">
    <source>
        <dbReference type="EMBL" id="KAK3399416.1"/>
    </source>
</evidence>
<feature type="compositionally biased region" description="Polar residues" evidence="1">
    <location>
        <begin position="1"/>
        <end position="11"/>
    </location>
</feature>
<proteinExistence type="predicted"/>
<feature type="compositionally biased region" description="Polar residues" evidence="1">
    <location>
        <begin position="118"/>
        <end position="138"/>
    </location>
</feature>
<reference evidence="2" key="2">
    <citation type="submission" date="2023-07" db="EMBL/GenBank/DDBJ databases">
        <authorList>
            <consortium name="Lawrence Berkeley National Laboratory"/>
            <person name="Haridas S."/>
            <person name="Hensen N."/>
            <person name="Bonometti L."/>
            <person name="Westerberg I."/>
            <person name="Brannstrom I.O."/>
            <person name="Guillou S."/>
            <person name="Cros-Aarteil S."/>
            <person name="Calhoun S."/>
            <person name="Kuo A."/>
            <person name="Mondo S."/>
            <person name="Pangilinan J."/>
            <person name="Riley R."/>
            <person name="LaButti K."/>
            <person name="Andreopoulos B."/>
            <person name="Lipzen A."/>
            <person name="Chen C."/>
            <person name="Yanf M."/>
            <person name="Daum C."/>
            <person name="Ng V."/>
            <person name="Clum A."/>
            <person name="Steindorff A."/>
            <person name="Ohm R."/>
            <person name="Martin F."/>
            <person name="Silar P."/>
            <person name="Natvig D."/>
            <person name="Lalanne C."/>
            <person name="Gautier V."/>
            <person name="Ament-velasquez S.L."/>
            <person name="Kruys A."/>
            <person name="Hutchinson M.I."/>
            <person name="Powell A.J."/>
            <person name="Barry K."/>
            <person name="Miller A.N."/>
            <person name="Grigoriev I.V."/>
            <person name="Debuchy R."/>
            <person name="Gladieux P."/>
            <person name="Thoren M.H."/>
            <person name="Johannesson H."/>
        </authorList>
    </citation>
    <scope>NUCLEOTIDE SEQUENCE</scope>
    <source>
        <strain evidence="2">FGSC 1904</strain>
    </source>
</reference>
<organism evidence="2 3">
    <name type="scientific">Sordaria brevicollis</name>
    <dbReference type="NCBI Taxonomy" id="83679"/>
    <lineage>
        <taxon>Eukaryota</taxon>
        <taxon>Fungi</taxon>
        <taxon>Dikarya</taxon>
        <taxon>Ascomycota</taxon>
        <taxon>Pezizomycotina</taxon>
        <taxon>Sordariomycetes</taxon>
        <taxon>Sordariomycetidae</taxon>
        <taxon>Sordariales</taxon>
        <taxon>Sordariaceae</taxon>
        <taxon>Sordaria</taxon>
    </lineage>
</organism>
<dbReference type="EMBL" id="JAUTDP010000005">
    <property type="protein sequence ID" value="KAK3399416.1"/>
    <property type="molecule type" value="Genomic_DNA"/>
</dbReference>
<evidence type="ECO:0000256" key="1">
    <source>
        <dbReference type="SAM" id="MobiDB-lite"/>
    </source>
</evidence>
<accession>A0AAE0PGD7</accession>
<dbReference type="Proteomes" id="UP001281003">
    <property type="component" value="Unassembled WGS sequence"/>
</dbReference>
<sequence length="302" mass="31874">MENHDYSNNYSDYPPLPGDGAFQAPEQGHNYGYYMPNAMNNAHNPALEHNVQDHGYANAPGSHTAYQNNWQPDGLVGYNPAWNGGHYHPLPIDPMHEPAAAPLASNTGHGNHPFAGSNPITPGTVASNTVGSSSNESIPSDPMIGMNSFTANATGSNHPNQNGAVGHPSNNPSTPMEHMHVNPINPSATVSTPLGQAGTPGGNQGPAPGVAFCRRHLRNRFSEAHEAVINDSYNKGYYACSRCFATGLDAQGLCEECREIGRATRARRKANIPPTGGIHGKGRKRGPRKDRDGASGAMGGSA</sequence>
<dbReference type="AlphaFoldDB" id="A0AAE0PGD7"/>
<feature type="region of interest" description="Disordered" evidence="1">
    <location>
        <begin position="109"/>
        <end position="207"/>
    </location>
</feature>
<feature type="region of interest" description="Disordered" evidence="1">
    <location>
        <begin position="268"/>
        <end position="302"/>
    </location>
</feature>
<reference evidence="2" key="1">
    <citation type="journal article" date="2023" name="Mol. Phylogenet. Evol.">
        <title>Genome-scale phylogeny and comparative genomics of the fungal order Sordariales.</title>
        <authorList>
            <person name="Hensen N."/>
            <person name="Bonometti L."/>
            <person name="Westerberg I."/>
            <person name="Brannstrom I.O."/>
            <person name="Guillou S."/>
            <person name="Cros-Aarteil S."/>
            <person name="Calhoun S."/>
            <person name="Haridas S."/>
            <person name="Kuo A."/>
            <person name="Mondo S."/>
            <person name="Pangilinan J."/>
            <person name="Riley R."/>
            <person name="LaButti K."/>
            <person name="Andreopoulos B."/>
            <person name="Lipzen A."/>
            <person name="Chen C."/>
            <person name="Yan M."/>
            <person name="Daum C."/>
            <person name="Ng V."/>
            <person name="Clum A."/>
            <person name="Steindorff A."/>
            <person name="Ohm R.A."/>
            <person name="Martin F."/>
            <person name="Silar P."/>
            <person name="Natvig D.O."/>
            <person name="Lalanne C."/>
            <person name="Gautier V."/>
            <person name="Ament-Velasquez S.L."/>
            <person name="Kruys A."/>
            <person name="Hutchinson M.I."/>
            <person name="Powell A.J."/>
            <person name="Barry K."/>
            <person name="Miller A.N."/>
            <person name="Grigoriev I.V."/>
            <person name="Debuchy R."/>
            <person name="Gladieux P."/>
            <person name="Hiltunen Thoren M."/>
            <person name="Johannesson H."/>
        </authorList>
    </citation>
    <scope>NUCLEOTIDE SEQUENCE</scope>
    <source>
        <strain evidence="2">FGSC 1904</strain>
    </source>
</reference>